<reference evidence="1 2" key="1">
    <citation type="submission" date="2022-03" db="EMBL/GenBank/DDBJ databases">
        <authorList>
            <person name="Macdonald S."/>
            <person name="Ahmed S."/>
            <person name="Newling K."/>
        </authorList>
    </citation>
    <scope>NUCLEOTIDE SEQUENCE [LARGE SCALE GENOMIC DNA]</scope>
</reference>
<evidence type="ECO:0000313" key="1">
    <source>
        <dbReference type="EMBL" id="CAH8357085.1"/>
    </source>
</evidence>
<dbReference type="InterPro" id="IPR010410">
    <property type="entry name" value="DUF1005"/>
</dbReference>
<organism evidence="1 2">
    <name type="scientific">Eruca vesicaria subsp. sativa</name>
    <name type="common">Garden rocket</name>
    <name type="synonym">Eruca sativa</name>
    <dbReference type="NCBI Taxonomy" id="29727"/>
    <lineage>
        <taxon>Eukaryota</taxon>
        <taxon>Viridiplantae</taxon>
        <taxon>Streptophyta</taxon>
        <taxon>Embryophyta</taxon>
        <taxon>Tracheophyta</taxon>
        <taxon>Spermatophyta</taxon>
        <taxon>Magnoliopsida</taxon>
        <taxon>eudicotyledons</taxon>
        <taxon>Gunneridae</taxon>
        <taxon>Pentapetalae</taxon>
        <taxon>rosids</taxon>
        <taxon>malvids</taxon>
        <taxon>Brassicales</taxon>
        <taxon>Brassicaceae</taxon>
        <taxon>Brassiceae</taxon>
        <taxon>Eruca</taxon>
    </lineage>
</organism>
<comment type="caution">
    <text evidence="1">The sequence shown here is derived from an EMBL/GenBank/DDBJ whole genome shotgun (WGS) entry which is preliminary data.</text>
</comment>
<name>A0ABC8KDN2_ERUVS</name>
<dbReference type="AlphaFoldDB" id="A0ABC8KDN2"/>
<dbReference type="PANTHER" id="PTHR31317:SF20">
    <property type="entry name" value="(RAPE) HYPOTHETICAL PROTEIN"/>
    <property type="match status" value="1"/>
</dbReference>
<proteinExistence type="predicted"/>
<gene>
    <name evidence="1" type="ORF">ERUC_LOCUS22840</name>
</gene>
<accession>A0ABC8KDN2</accession>
<keyword evidence="2" id="KW-1185">Reference proteome</keyword>
<protein>
    <submittedName>
        <fullName evidence="1">Uncharacterized protein</fullName>
    </submittedName>
</protein>
<sequence length="189" mass="20588">MATITTPFVPSLGSNRVSKSSPGAWLILRPDGYIMKPWGRLEAWRDKPGFLGYRFHRLQEDMATEISSSSSIKTKLGGSFVIDGTITAADTNTAASLTLSVGSFDISSGFSIGSSKTRSGCGSDFFMSTRVERVQKHSRPKVEVVDTYVECVEDAAAYVALAAAVDLSMDACRLFSHKIRKELRPPRIV</sequence>
<dbReference type="Proteomes" id="UP001642260">
    <property type="component" value="Unassembled WGS sequence"/>
</dbReference>
<dbReference type="EMBL" id="CAKOAT010227599">
    <property type="protein sequence ID" value="CAH8357085.1"/>
    <property type="molecule type" value="Genomic_DNA"/>
</dbReference>
<evidence type="ECO:0000313" key="2">
    <source>
        <dbReference type="Proteomes" id="UP001642260"/>
    </source>
</evidence>
<dbReference type="PANTHER" id="PTHR31317">
    <property type="entry name" value="OS08G0163500 PROTEIN"/>
    <property type="match status" value="1"/>
</dbReference>
<dbReference type="Pfam" id="PF06219">
    <property type="entry name" value="DUF1005"/>
    <property type="match status" value="1"/>
</dbReference>